<dbReference type="Proteomes" id="UP001432027">
    <property type="component" value="Unassembled WGS sequence"/>
</dbReference>
<keyword evidence="3" id="KW-1185">Reference proteome</keyword>
<protein>
    <submittedName>
        <fullName evidence="2">Uncharacterized protein</fullName>
    </submittedName>
</protein>
<feature type="region of interest" description="Disordered" evidence="1">
    <location>
        <begin position="54"/>
        <end position="74"/>
    </location>
</feature>
<feature type="compositionally biased region" description="Pro residues" evidence="1">
    <location>
        <begin position="1"/>
        <end position="13"/>
    </location>
</feature>
<accession>A0AAV5TN56</accession>
<reference evidence="2" key="1">
    <citation type="submission" date="2023-10" db="EMBL/GenBank/DDBJ databases">
        <title>Genome assembly of Pristionchus species.</title>
        <authorList>
            <person name="Yoshida K."/>
            <person name="Sommer R.J."/>
        </authorList>
    </citation>
    <scope>NUCLEOTIDE SEQUENCE</scope>
    <source>
        <strain evidence="2">RS0144</strain>
    </source>
</reference>
<sequence length="396" mass="44449">PPPPPPPPPPRPTRVPSSHKEEVITISNEESKKEEDTGLKGGAFYSTRVFATKGEQGEERVRDSPVKGISSSSSCMREAVKGGIPVFPPSLMAEIAGSGGGSDQVTRSEVNRTPNPTVKERLREASLTPTHKGTFEYFNESPPVTRTNPIELTSSKSRVDVPKGWGSHYEERVVRAKSAGPPRVSRIEDSSSNEAQFIFRAHGSDEDVGDNYRMGRSVYYPMTEMERSRAAMSRQMESRATTPSIWSCNTSRVSTPALNTREEENGMRYRGMRGTSRGRVGETARQWPPPPNAEGADIGKECFVDGDGVITTACTRIVQKKNEESWRWFDDNGRMIDEKNEFSLMGDRDEVRRGGPYQANHYSQHYFVDRDGTTRFENTQRQYDRDYVVESVCRNY</sequence>
<organism evidence="2 3">
    <name type="scientific">Pristionchus entomophagus</name>
    <dbReference type="NCBI Taxonomy" id="358040"/>
    <lineage>
        <taxon>Eukaryota</taxon>
        <taxon>Metazoa</taxon>
        <taxon>Ecdysozoa</taxon>
        <taxon>Nematoda</taxon>
        <taxon>Chromadorea</taxon>
        <taxon>Rhabditida</taxon>
        <taxon>Rhabditina</taxon>
        <taxon>Diplogasteromorpha</taxon>
        <taxon>Diplogasteroidea</taxon>
        <taxon>Neodiplogasteridae</taxon>
        <taxon>Pristionchus</taxon>
    </lineage>
</organism>
<evidence type="ECO:0000313" key="2">
    <source>
        <dbReference type="EMBL" id="GMS95802.1"/>
    </source>
</evidence>
<gene>
    <name evidence="2" type="ORF">PENTCL1PPCAC_17977</name>
</gene>
<comment type="caution">
    <text evidence="2">The sequence shown here is derived from an EMBL/GenBank/DDBJ whole genome shotgun (WGS) entry which is preliminary data.</text>
</comment>
<dbReference type="AlphaFoldDB" id="A0AAV5TN56"/>
<evidence type="ECO:0000313" key="3">
    <source>
        <dbReference type="Proteomes" id="UP001432027"/>
    </source>
</evidence>
<dbReference type="EMBL" id="BTSX01000004">
    <property type="protein sequence ID" value="GMS95802.1"/>
    <property type="molecule type" value="Genomic_DNA"/>
</dbReference>
<evidence type="ECO:0000256" key="1">
    <source>
        <dbReference type="SAM" id="MobiDB-lite"/>
    </source>
</evidence>
<feature type="non-terminal residue" evidence="2">
    <location>
        <position position="1"/>
    </location>
</feature>
<feature type="compositionally biased region" description="Basic and acidic residues" evidence="1">
    <location>
        <begin position="55"/>
        <end position="65"/>
    </location>
</feature>
<proteinExistence type="predicted"/>
<feature type="region of interest" description="Disordered" evidence="1">
    <location>
        <begin position="271"/>
        <end position="295"/>
    </location>
</feature>
<name>A0AAV5TN56_9BILA</name>
<feature type="compositionally biased region" description="Basic and acidic residues" evidence="1">
    <location>
        <begin position="18"/>
        <end position="38"/>
    </location>
</feature>
<feature type="region of interest" description="Disordered" evidence="1">
    <location>
        <begin position="1"/>
        <end position="40"/>
    </location>
</feature>